<protein>
    <submittedName>
        <fullName evidence="3">Putative regulator of ribonuclease activity</fullName>
    </submittedName>
</protein>
<feature type="region of interest" description="Disordered" evidence="2">
    <location>
        <begin position="293"/>
        <end position="317"/>
    </location>
</feature>
<keyword evidence="4" id="KW-1185">Reference proteome</keyword>
<feature type="compositionally biased region" description="Polar residues" evidence="2">
    <location>
        <begin position="207"/>
        <end position="226"/>
    </location>
</feature>
<dbReference type="SUPFAM" id="SSF89562">
    <property type="entry name" value="RraA-like"/>
    <property type="match status" value="1"/>
</dbReference>
<organism evidence="3 4">
    <name type="scientific">Tetrabaena socialis</name>
    <dbReference type="NCBI Taxonomy" id="47790"/>
    <lineage>
        <taxon>Eukaryota</taxon>
        <taxon>Viridiplantae</taxon>
        <taxon>Chlorophyta</taxon>
        <taxon>core chlorophytes</taxon>
        <taxon>Chlorophyceae</taxon>
        <taxon>CS clade</taxon>
        <taxon>Chlamydomonadales</taxon>
        <taxon>Tetrabaenaceae</taxon>
        <taxon>Tetrabaena</taxon>
    </lineage>
</organism>
<feature type="compositionally biased region" description="Low complexity" evidence="2">
    <location>
        <begin position="300"/>
        <end position="312"/>
    </location>
</feature>
<dbReference type="AlphaFoldDB" id="A0A2J7ZWM8"/>
<evidence type="ECO:0000256" key="1">
    <source>
        <dbReference type="PIRSR" id="PIRSR605493-1"/>
    </source>
</evidence>
<dbReference type="InterPro" id="IPR036704">
    <property type="entry name" value="RraA/RraA-like_sf"/>
</dbReference>
<reference evidence="3 4" key="1">
    <citation type="journal article" date="2017" name="Mol. Biol. Evol.">
        <title>The 4-celled Tetrabaena socialis nuclear genome reveals the essential components for genetic control of cell number at the origin of multicellularity in the volvocine lineage.</title>
        <authorList>
            <person name="Featherston J."/>
            <person name="Arakaki Y."/>
            <person name="Hanschen E.R."/>
            <person name="Ferris P.J."/>
            <person name="Michod R.E."/>
            <person name="Olson B.J.S.C."/>
            <person name="Nozaki H."/>
            <person name="Durand P.M."/>
        </authorList>
    </citation>
    <scope>NUCLEOTIDE SEQUENCE [LARGE SCALE GENOMIC DNA]</scope>
    <source>
        <strain evidence="3 4">NIES-571</strain>
    </source>
</reference>
<dbReference type="Proteomes" id="UP000236333">
    <property type="component" value="Unassembled WGS sequence"/>
</dbReference>
<accession>A0A2J7ZWM8</accession>
<sequence length="507" mass="49613">MGERLASGSGGLASALCLGGTRTCIHTPGAPLEPSELSAERLAAVLEGAALVYFDGRLTEAALLLAREARQRGIPVCTRSVQVVTPNLFRDFGGKLRFSGQAATVRCYENNPLVRKALEEPGLGRVLVVDGGGSLRCALLGDMLAESGVKNGYSGLQPPPAAAASGPVAAAAAAAAGAAGEDQSQQPVAAEPPAPTRTATSPRVRSCSSVSGPVTDSGSTGTTTRWGHTWARPPAPPASAPGAGSPPTPARPSAEASYRCPESPAAPPPTGAAAPAAASSLCTATAAATAATVDSGTPDTTTPGAAVSAAAGPAGGGDTRAACTTAASCCPFSERAAAAATDATAAACAAAAASGLTRTASILWDRGGKGLVNQAALGAGAPHRGCRTGRARPPPPFRTNRTHLGPALCILERPAPMRRAPAEPWTEPSLAAAGCSASDARSSGVSMSWCGCSSGECSGTAASGPAMGSRALRPAAAAAPRGPKGRGLSVFGVAGAACMGGVCISSR</sequence>
<feature type="compositionally biased region" description="Pro residues" evidence="2">
    <location>
        <begin position="233"/>
        <end position="250"/>
    </location>
</feature>
<dbReference type="CDD" id="cd16841">
    <property type="entry name" value="RraA_family"/>
    <property type="match status" value="1"/>
</dbReference>
<feature type="binding site" evidence="1">
    <location>
        <begin position="141"/>
        <end position="144"/>
    </location>
    <ligand>
        <name>substrate</name>
    </ligand>
</feature>
<proteinExistence type="predicted"/>
<dbReference type="PANTHER" id="PTHR33254">
    <property type="entry name" value="4-HYDROXY-4-METHYL-2-OXOGLUTARATE ALDOLASE 3-RELATED"/>
    <property type="match status" value="1"/>
</dbReference>
<name>A0A2J7ZWM8_9CHLO</name>
<evidence type="ECO:0000313" key="3">
    <source>
        <dbReference type="EMBL" id="PNH04666.1"/>
    </source>
</evidence>
<dbReference type="Gene3D" id="3.50.30.40">
    <property type="entry name" value="Ribonuclease E inhibitor RraA/RraA-like"/>
    <property type="match status" value="1"/>
</dbReference>
<feature type="compositionally biased region" description="Low complexity" evidence="2">
    <location>
        <begin position="196"/>
        <end position="206"/>
    </location>
</feature>
<comment type="caution">
    <text evidence="3">The sequence shown here is derived from an EMBL/GenBank/DDBJ whole genome shotgun (WGS) entry which is preliminary data.</text>
</comment>
<dbReference type="PANTHER" id="PTHR33254:SF4">
    <property type="entry name" value="4-HYDROXY-4-METHYL-2-OXOGLUTARATE ALDOLASE 3-RELATED"/>
    <property type="match status" value="1"/>
</dbReference>
<dbReference type="Pfam" id="PF03737">
    <property type="entry name" value="RraA-like"/>
    <property type="match status" value="1"/>
</dbReference>
<feature type="region of interest" description="Disordered" evidence="2">
    <location>
        <begin position="176"/>
        <end position="275"/>
    </location>
</feature>
<dbReference type="OrthoDB" id="1476984at2759"/>
<dbReference type="EMBL" id="PGGS01000370">
    <property type="protein sequence ID" value="PNH04666.1"/>
    <property type="molecule type" value="Genomic_DNA"/>
</dbReference>
<evidence type="ECO:0000256" key="2">
    <source>
        <dbReference type="SAM" id="MobiDB-lite"/>
    </source>
</evidence>
<evidence type="ECO:0000313" key="4">
    <source>
        <dbReference type="Proteomes" id="UP000236333"/>
    </source>
</evidence>
<gene>
    <name evidence="3" type="ORF">TSOC_009154</name>
</gene>
<dbReference type="InterPro" id="IPR005493">
    <property type="entry name" value="RraA/RraA-like"/>
</dbReference>